<keyword evidence="2" id="KW-1185">Reference proteome</keyword>
<dbReference type="OrthoDB" id="7183816at2"/>
<dbReference type="Gene3D" id="3.40.50.300">
    <property type="entry name" value="P-loop containing nucleotide triphosphate hydrolases"/>
    <property type="match status" value="1"/>
</dbReference>
<dbReference type="EMBL" id="QEXV01000002">
    <property type="protein sequence ID" value="PWE17889.1"/>
    <property type="molecule type" value="Genomic_DNA"/>
</dbReference>
<dbReference type="RefSeq" id="WP_109252243.1">
    <property type="nucleotide sequence ID" value="NZ_QEXV01000002.1"/>
</dbReference>
<dbReference type="GO" id="GO:0004713">
    <property type="term" value="F:protein tyrosine kinase activity"/>
    <property type="evidence" value="ECO:0007669"/>
    <property type="project" value="TreeGrafter"/>
</dbReference>
<dbReference type="InterPro" id="IPR050445">
    <property type="entry name" value="Bact_polysacc_biosynth/exp"/>
</dbReference>
<dbReference type="GO" id="GO:0005886">
    <property type="term" value="C:plasma membrane"/>
    <property type="evidence" value="ECO:0007669"/>
    <property type="project" value="TreeGrafter"/>
</dbReference>
<dbReference type="Proteomes" id="UP000245168">
    <property type="component" value="Unassembled WGS sequence"/>
</dbReference>
<reference evidence="2" key="1">
    <citation type="submission" date="2018-05" db="EMBL/GenBank/DDBJ databases">
        <authorList>
            <person name="Liu B.-T."/>
        </authorList>
    </citation>
    <scope>NUCLEOTIDE SEQUENCE [LARGE SCALE GENOMIC DNA]</scope>
    <source>
        <strain evidence="2">WD6-1</strain>
    </source>
</reference>
<sequence length="202" mass="21724">MEFAEQLGGLAAGLVAADGPARAVMVVPASPGAGASTVARSLARLVCAEVGRPVWLFDLDFRRNPQSRVGRFRDQRFEAALGDARFWTAEPEGCGRLVFRRMEDLPVFVSRFERRPGAVKRVSMRSAPVYWDRVRKSCALALVDAPFGAAGVKSVAPDMDGVIVVADARDHPDLRAEAHAARLDRCGAPVLGVVINRETAAA</sequence>
<dbReference type="AlphaFoldDB" id="A0A2U2BV83"/>
<evidence type="ECO:0000313" key="1">
    <source>
        <dbReference type="EMBL" id="PWE17889.1"/>
    </source>
</evidence>
<evidence type="ECO:0000313" key="2">
    <source>
        <dbReference type="Proteomes" id="UP000245168"/>
    </source>
</evidence>
<name>A0A2U2BV83_9PROT</name>
<organism evidence="1 2">
    <name type="scientific">Marinicauda salina</name>
    <dbReference type="NCBI Taxonomy" id="2135793"/>
    <lineage>
        <taxon>Bacteria</taxon>
        <taxon>Pseudomonadati</taxon>
        <taxon>Pseudomonadota</taxon>
        <taxon>Alphaproteobacteria</taxon>
        <taxon>Maricaulales</taxon>
        <taxon>Maricaulaceae</taxon>
        <taxon>Marinicauda</taxon>
    </lineage>
</organism>
<comment type="caution">
    <text evidence="1">The sequence shown here is derived from an EMBL/GenBank/DDBJ whole genome shotgun (WGS) entry which is preliminary data.</text>
</comment>
<dbReference type="PANTHER" id="PTHR32309:SF13">
    <property type="entry name" value="FERRIC ENTEROBACTIN TRANSPORT PROTEIN FEPE"/>
    <property type="match status" value="1"/>
</dbReference>
<protein>
    <recommendedName>
        <fullName evidence="3">Sugar kinase</fullName>
    </recommendedName>
</protein>
<gene>
    <name evidence="1" type="ORF">DDZ18_04755</name>
</gene>
<dbReference type="PANTHER" id="PTHR32309">
    <property type="entry name" value="TYROSINE-PROTEIN KINASE"/>
    <property type="match status" value="1"/>
</dbReference>
<evidence type="ECO:0008006" key="3">
    <source>
        <dbReference type="Google" id="ProtNLM"/>
    </source>
</evidence>
<dbReference type="InterPro" id="IPR027417">
    <property type="entry name" value="P-loop_NTPase"/>
</dbReference>
<dbReference type="SUPFAM" id="SSF52540">
    <property type="entry name" value="P-loop containing nucleoside triphosphate hydrolases"/>
    <property type="match status" value="1"/>
</dbReference>
<proteinExistence type="predicted"/>
<accession>A0A2U2BV83</accession>